<evidence type="ECO:0000256" key="7">
    <source>
        <dbReference type="ARBA" id="ARBA00022940"/>
    </source>
</evidence>
<evidence type="ECO:0000313" key="12">
    <source>
        <dbReference type="EMBL" id="KAF6358094.1"/>
    </source>
</evidence>
<comment type="function">
    <text evidence="1 10">Has antibacterial activity.</text>
</comment>
<evidence type="ECO:0000256" key="6">
    <source>
        <dbReference type="ARBA" id="ARBA00022729"/>
    </source>
</evidence>
<evidence type="ECO:0000256" key="10">
    <source>
        <dbReference type="RuleBase" id="RU231113"/>
    </source>
</evidence>
<gene>
    <name evidence="12" type="ORF">mPipKuh1_003733</name>
</gene>
<comment type="caution">
    <text evidence="12">The sequence shown here is derived from an EMBL/GenBank/DDBJ whole genome shotgun (WGS) entry which is preliminary data.</text>
</comment>
<name>A0A7J7Y8D5_PIPKU</name>
<dbReference type="InterPro" id="IPR025933">
    <property type="entry name" value="Beta_defensin_dom"/>
</dbReference>
<keyword evidence="13" id="KW-1185">Reference proteome</keyword>
<feature type="domain" description="Beta-defensin" evidence="11">
    <location>
        <begin position="93"/>
        <end position="122"/>
    </location>
</feature>
<dbReference type="Proteomes" id="UP000558488">
    <property type="component" value="Unassembled WGS sequence"/>
</dbReference>
<comment type="subcellular location">
    <subcellularLocation>
        <location evidence="2 10">Secreted</location>
    </subcellularLocation>
</comment>
<dbReference type="GO" id="GO:0045087">
    <property type="term" value="P:innate immune response"/>
    <property type="evidence" value="ECO:0007669"/>
    <property type="project" value="InterPro"/>
</dbReference>
<evidence type="ECO:0000256" key="4">
    <source>
        <dbReference type="ARBA" id="ARBA00022525"/>
    </source>
</evidence>
<keyword evidence="6" id="KW-0732">Signal</keyword>
<reference evidence="12 13" key="1">
    <citation type="journal article" date="2020" name="Nature">
        <title>Six reference-quality genomes reveal evolution of bat adaptations.</title>
        <authorList>
            <person name="Jebb D."/>
            <person name="Huang Z."/>
            <person name="Pippel M."/>
            <person name="Hughes G.M."/>
            <person name="Lavrichenko K."/>
            <person name="Devanna P."/>
            <person name="Winkler S."/>
            <person name="Jermiin L.S."/>
            <person name="Skirmuntt E.C."/>
            <person name="Katzourakis A."/>
            <person name="Burkitt-Gray L."/>
            <person name="Ray D.A."/>
            <person name="Sullivan K.A.M."/>
            <person name="Roscito J.G."/>
            <person name="Kirilenko B.M."/>
            <person name="Davalos L.M."/>
            <person name="Corthals A.P."/>
            <person name="Power M.L."/>
            <person name="Jones G."/>
            <person name="Ransome R.D."/>
            <person name="Dechmann D.K.N."/>
            <person name="Locatelli A.G."/>
            <person name="Puechmaille S.J."/>
            <person name="Fedrigo O."/>
            <person name="Jarvis E.D."/>
            <person name="Hiller M."/>
            <person name="Vernes S.C."/>
            <person name="Myers E.W."/>
            <person name="Teeling E.C."/>
        </authorList>
    </citation>
    <scope>NUCLEOTIDE SEQUENCE [LARGE SCALE GENOMIC DNA]</scope>
    <source>
        <strain evidence="12">MPipKuh1</strain>
        <tissue evidence="12">Flight muscle</tissue>
    </source>
</reference>
<sequence>MTEGGLPAGCVAAPCSSGARGLCPWALRALWAAAVPIGQRERQPERPELSPISSAFARDLQLHLGPLPAMKLLLLTVTALLLLSQLPPGGTQKCWNLLGKCRSTCFKKEKIYVYCTNNKPCCVKPKYQPKQQPWLF</sequence>
<dbReference type="Gene3D" id="3.10.360.10">
    <property type="entry name" value="Antimicrobial Peptide, Beta-defensin 2, Chain A"/>
    <property type="match status" value="1"/>
</dbReference>
<organism evidence="12 13">
    <name type="scientific">Pipistrellus kuhlii</name>
    <name type="common">Kuhl's pipistrelle</name>
    <dbReference type="NCBI Taxonomy" id="59472"/>
    <lineage>
        <taxon>Eukaryota</taxon>
        <taxon>Metazoa</taxon>
        <taxon>Chordata</taxon>
        <taxon>Craniata</taxon>
        <taxon>Vertebrata</taxon>
        <taxon>Euteleostomi</taxon>
        <taxon>Mammalia</taxon>
        <taxon>Eutheria</taxon>
        <taxon>Laurasiatheria</taxon>
        <taxon>Chiroptera</taxon>
        <taxon>Yangochiroptera</taxon>
        <taxon>Vespertilionidae</taxon>
        <taxon>Pipistrellus</taxon>
    </lineage>
</organism>
<dbReference type="GO" id="GO:0005576">
    <property type="term" value="C:extracellular region"/>
    <property type="evidence" value="ECO:0007669"/>
    <property type="project" value="UniProtKB-SubCell"/>
</dbReference>
<evidence type="ECO:0000256" key="3">
    <source>
        <dbReference type="ARBA" id="ARBA00007371"/>
    </source>
</evidence>
<proteinExistence type="inferred from homology"/>
<evidence type="ECO:0000256" key="9">
    <source>
        <dbReference type="ARBA" id="ARBA00023157"/>
    </source>
</evidence>
<comment type="similarity">
    <text evidence="3 10">Belongs to the beta-defensin family.</text>
</comment>
<protein>
    <recommendedName>
        <fullName evidence="10">Beta-defensin</fullName>
    </recommendedName>
</protein>
<dbReference type="PANTHER" id="PTHR15001">
    <property type="entry name" value="BETA-DEFENSIN 123-RELATED"/>
    <property type="match status" value="1"/>
</dbReference>
<keyword evidence="5 10" id="KW-0929">Antimicrobial</keyword>
<keyword evidence="7 10" id="KW-0211">Defensin</keyword>
<dbReference type="AlphaFoldDB" id="A0A7J7Y8D5"/>
<dbReference type="InterPro" id="IPR050544">
    <property type="entry name" value="Beta-defensin"/>
</dbReference>
<dbReference type="Pfam" id="PF13841">
    <property type="entry name" value="Defensin_beta_2"/>
    <property type="match status" value="1"/>
</dbReference>
<dbReference type="OrthoDB" id="9827959at2759"/>
<dbReference type="PANTHER" id="PTHR15001:SF3">
    <property type="entry name" value="BETA-DEFENSIN 123"/>
    <property type="match status" value="1"/>
</dbReference>
<keyword evidence="9" id="KW-1015">Disulfide bond</keyword>
<evidence type="ECO:0000256" key="8">
    <source>
        <dbReference type="ARBA" id="ARBA00023022"/>
    </source>
</evidence>
<dbReference type="GO" id="GO:0042742">
    <property type="term" value="P:defense response to bacterium"/>
    <property type="evidence" value="ECO:0007669"/>
    <property type="project" value="UniProtKB-UniRule"/>
</dbReference>
<keyword evidence="4 10" id="KW-0964">Secreted</keyword>
<dbReference type="EMBL" id="JACAGB010000006">
    <property type="protein sequence ID" value="KAF6358094.1"/>
    <property type="molecule type" value="Genomic_DNA"/>
</dbReference>
<evidence type="ECO:0000256" key="1">
    <source>
        <dbReference type="ARBA" id="ARBA00002878"/>
    </source>
</evidence>
<keyword evidence="8 10" id="KW-0044">Antibiotic</keyword>
<evidence type="ECO:0000313" key="13">
    <source>
        <dbReference type="Proteomes" id="UP000558488"/>
    </source>
</evidence>
<evidence type="ECO:0000256" key="5">
    <source>
        <dbReference type="ARBA" id="ARBA00022529"/>
    </source>
</evidence>
<evidence type="ECO:0000259" key="11">
    <source>
        <dbReference type="Pfam" id="PF13841"/>
    </source>
</evidence>
<evidence type="ECO:0000256" key="2">
    <source>
        <dbReference type="ARBA" id="ARBA00004613"/>
    </source>
</evidence>
<accession>A0A7J7Y8D5</accession>